<organism evidence="1 2">
    <name type="scientific">Aequorivita ciconiae</name>
    <dbReference type="NCBI Taxonomy" id="2494375"/>
    <lineage>
        <taxon>Bacteria</taxon>
        <taxon>Pseudomonadati</taxon>
        <taxon>Bacteroidota</taxon>
        <taxon>Flavobacteriia</taxon>
        <taxon>Flavobacteriales</taxon>
        <taxon>Flavobacteriaceae</taxon>
        <taxon>Aequorivita</taxon>
    </lineage>
</organism>
<dbReference type="KEGG" id="aev:EI546_08300"/>
<evidence type="ECO:0000313" key="2">
    <source>
        <dbReference type="Proteomes" id="UP000285517"/>
    </source>
</evidence>
<dbReference type="Proteomes" id="UP000285517">
    <property type="component" value="Chromosome"/>
</dbReference>
<keyword evidence="2" id="KW-1185">Reference proteome</keyword>
<dbReference type="EMBL" id="CP034951">
    <property type="protein sequence ID" value="QAA81725.1"/>
    <property type="molecule type" value="Genomic_DNA"/>
</dbReference>
<evidence type="ECO:0000313" key="1">
    <source>
        <dbReference type="EMBL" id="QAA81725.1"/>
    </source>
</evidence>
<evidence type="ECO:0008006" key="3">
    <source>
        <dbReference type="Google" id="ProtNLM"/>
    </source>
</evidence>
<name>A0A410G3D3_9FLAO</name>
<reference evidence="1 2" key="1">
    <citation type="submission" date="2019-01" db="EMBL/GenBank/DDBJ databases">
        <title>Complete genome sequencing of Aequorivita sp. H23M31.</title>
        <authorList>
            <person name="Bae J.-W."/>
        </authorList>
    </citation>
    <scope>NUCLEOTIDE SEQUENCE [LARGE SCALE GENOMIC DNA]</scope>
    <source>
        <strain evidence="1 2">H23M31</strain>
    </source>
</reference>
<sequence length="84" mass="9875">MMFLFKCSETAKVCDKSQYKEASILENIKLKLHLLHCKCCRNYSENNCKLTKSIKTAHIKTFPVQQKKFLKAQINKEMQSYPKT</sequence>
<dbReference type="OrthoDB" id="1262821at2"/>
<proteinExistence type="predicted"/>
<gene>
    <name evidence="1" type="ORF">EI546_08300</name>
</gene>
<accession>A0A410G3D3</accession>
<protein>
    <recommendedName>
        <fullName evidence="3">Glycine dehydrogenase</fullName>
    </recommendedName>
</protein>
<dbReference type="AlphaFoldDB" id="A0A410G3D3"/>